<evidence type="ECO:0000313" key="1">
    <source>
        <dbReference type="EMBL" id="CDS95064.1"/>
    </source>
</evidence>
<reference evidence="1 2" key="1">
    <citation type="submission" date="2014-06" db="EMBL/GenBank/DDBJ databases">
        <authorList>
            <person name="Le Roux F."/>
        </authorList>
    </citation>
    <scope>NUCLEOTIDE SEQUENCE [LARGE SCALE GENOMIC DNA]</scope>
    <source>
        <strain evidence="1 2">J5-4</strain>
    </source>
</reference>
<comment type="caution">
    <text evidence="1">The sequence shown here is derived from an EMBL/GenBank/DDBJ whole genome shotgun (WGS) entry which is preliminary data.</text>
</comment>
<dbReference type="EMBL" id="CCJX01000025">
    <property type="protein sequence ID" value="CDS95064.1"/>
    <property type="molecule type" value="Genomic_DNA"/>
</dbReference>
<protein>
    <submittedName>
        <fullName evidence="1">Uncharacterized protein</fullName>
    </submittedName>
</protein>
<evidence type="ECO:0000313" key="2">
    <source>
        <dbReference type="Proteomes" id="UP000049077"/>
    </source>
</evidence>
<keyword evidence="2" id="KW-1185">Reference proteome</keyword>
<organism evidence="1 2">
    <name type="scientific">Vibrio crassostreae</name>
    <dbReference type="NCBI Taxonomy" id="246167"/>
    <lineage>
        <taxon>Bacteria</taxon>
        <taxon>Pseudomonadati</taxon>
        <taxon>Pseudomonadota</taxon>
        <taxon>Gammaproteobacteria</taxon>
        <taxon>Vibrionales</taxon>
        <taxon>Vibrionaceae</taxon>
        <taxon>Vibrio</taxon>
    </lineage>
</organism>
<dbReference type="Proteomes" id="UP000049077">
    <property type="component" value="Unassembled WGS sequence"/>
</dbReference>
<accession>A0ABP1WLV7</accession>
<sequence>MREHRVKSLRANQPTKESHPLLLIVTELVKKTKDRPNNE</sequence>
<proteinExistence type="predicted"/>
<gene>
    <name evidence="1" type="ORF">VCR4J5_1200002</name>
</gene>
<name>A0ABP1WLV7_9VIBR</name>